<dbReference type="PROSITE" id="PS50181">
    <property type="entry name" value="FBOX"/>
    <property type="match status" value="1"/>
</dbReference>
<evidence type="ECO:0000313" key="2">
    <source>
        <dbReference type="EMBL" id="RZC84981.1"/>
    </source>
</evidence>
<dbReference type="Proteomes" id="UP000316621">
    <property type="component" value="Chromosome 11"/>
</dbReference>
<protein>
    <recommendedName>
        <fullName evidence="1">F-box domain-containing protein</fullName>
    </recommendedName>
</protein>
<dbReference type="Pfam" id="PF12937">
    <property type="entry name" value="F-box-like"/>
    <property type="match status" value="1"/>
</dbReference>
<dbReference type="InterPro" id="IPR036047">
    <property type="entry name" value="F-box-like_dom_sf"/>
</dbReference>
<keyword evidence="3" id="KW-1185">Reference proteome</keyword>
<accession>A0A4Y7LLA5</accession>
<dbReference type="Gramene" id="RZC84981">
    <property type="protein sequence ID" value="RZC84981"/>
    <property type="gene ID" value="C5167_047765"/>
</dbReference>
<dbReference type="PANTHER" id="PTHR31672:SF12">
    <property type="entry name" value="F-BOX DOMAIN-CONTAINING PROTEIN"/>
    <property type="match status" value="1"/>
</dbReference>
<dbReference type="InterPro" id="IPR050796">
    <property type="entry name" value="SCF_F-box_component"/>
</dbReference>
<dbReference type="Gene3D" id="1.20.1280.50">
    <property type="match status" value="1"/>
</dbReference>
<dbReference type="SUPFAM" id="SSF50965">
    <property type="entry name" value="Galactose oxidase, central domain"/>
    <property type="match status" value="1"/>
</dbReference>
<dbReference type="EMBL" id="CM010725">
    <property type="protein sequence ID" value="RZC84981.1"/>
    <property type="molecule type" value="Genomic_DNA"/>
</dbReference>
<organism evidence="2 3">
    <name type="scientific">Papaver somniferum</name>
    <name type="common">Opium poppy</name>
    <dbReference type="NCBI Taxonomy" id="3469"/>
    <lineage>
        <taxon>Eukaryota</taxon>
        <taxon>Viridiplantae</taxon>
        <taxon>Streptophyta</taxon>
        <taxon>Embryophyta</taxon>
        <taxon>Tracheophyta</taxon>
        <taxon>Spermatophyta</taxon>
        <taxon>Magnoliopsida</taxon>
        <taxon>Ranunculales</taxon>
        <taxon>Papaveraceae</taxon>
        <taxon>Papaveroideae</taxon>
        <taxon>Papaver</taxon>
    </lineage>
</organism>
<feature type="domain" description="F-box" evidence="1">
    <location>
        <begin position="247"/>
        <end position="293"/>
    </location>
</feature>
<dbReference type="SUPFAM" id="SSF81383">
    <property type="entry name" value="F-box domain"/>
    <property type="match status" value="1"/>
</dbReference>
<dbReference type="OrthoDB" id="6482909at2759"/>
<dbReference type="InterPro" id="IPR011043">
    <property type="entry name" value="Gal_Oxase/kelch_b-propeller"/>
</dbReference>
<dbReference type="AlphaFoldDB" id="A0A4Y7LLA5"/>
<evidence type="ECO:0000313" key="3">
    <source>
        <dbReference type="Proteomes" id="UP000316621"/>
    </source>
</evidence>
<dbReference type="PANTHER" id="PTHR31672">
    <property type="entry name" value="BNACNNG10540D PROTEIN"/>
    <property type="match status" value="1"/>
</dbReference>
<proteinExistence type="predicted"/>
<sequence length="646" mass="72288">MASMFDLFSSLFDPHGRYQAEEMVTFQESEKTNHHPNYISKTTQFSTAFCFKRILDDPIGEPKPICFQGIFDERIREPKPNSADPWDFKGYVIKDIDIKDSGKRRSKTDSLAVKELKKYRRDGFTKIRLRDLSYRAKEYLGFLPPTNKNDKELYVTYSDAPSPSSTHAAQPTTFWGTPAPTSTLAATATALWDIPTPNSTAATATTYWDALPPSSTAAKAATFWDAPAAANATTYFGTIYWEVETIVKSFDELPEDMIQTILAKLPTKDIYHGRSVCKAWDSIITTELSFRSAFNESSNEYSFHRRPWFLLLDTKNSSLELRSEAVYDMEADAPGSWCQIKIKIPVPTTRTTTTRTHNVIISSGGLMCVWSGSNNFIVSNPFTGSSHRLPLLSNTDGDHYFKGMAMHVLPYSKTSGRLSYQVFVLVAKKSDARVLRIKTYASSLTDQEHGYWKEILKMDLDPSKTGRISGVTTIGREKQILLYFISGDGFKAISYDIRSGTVCMTSKFLPPLQSCKASQLVVCDGTLFAVILSGDIGQPVFAPNQLQIFESSGDEIMSENAIWRHVTTMPGRIPQKYDTISCAGCGDYIMVYVTCASSEFATPSNYAVMFNKKEKAWVLLQSQRSPSGHTGRTYKMEIHALKPTIG</sequence>
<dbReference type="InterPro" id="IPR001810">
    <property type="entry name" value="F-box_dom"/>
</dbReference>
<reference evidence="2 3" key="1">
    <citation type="journal article" date="2018" name="Science">
        <title>The opium poppy genome and morphinan production.</title>
        <authorList>
            <person name="Guo L."/>
            <person name="Winzer T."/>
            <person name="Yang X."/>
            <person name="Li Y."/>
            <person name="Ning Z."/>
            <person name="He Z."/>
            <person name="Teodor R."/>
            <person name="Lu Y."/>
            <person name="Bowser T.A."/>
            <person name="Graham I.A."/>
            <person name="Ye K."/>
        </authorList>
    </citation>
    <scope>NUCLEOTIDE SEQUENCE [LARGE SCALE GENOMIC DNA]</scope>
    <source>
        <strain evidence="3">cv. HN1</strain>
        <tissue evidence="2">Leaves</tissue>
    </source>
</reference>
<gene>
    <name evidence="2" type="ORF">C5167_047765</name>
</gene>
<name>A0A4Y7LLA5_PAPSO</name>
<evidence type="ECO:0000259" key="1">
    <source>
        <dbReference type="PROSITE" id="PS50181"/>
    </source>
</evidence>